<proteinExistence type="predicted"/>
<gene>
    <name evidence="2" type="ORF">M3P21_17395</name>
</gene>
<dbReference type="PIRSF" id="PIRSF032131">
    <property type="entry name" value="UCP032131"/>
    <property type="match status" value="1"/>
</dbReference>
<dbReference type="EMBL" id="JAMFMB010000026">
    <property type="protein sequence ID" value="MCL6285307.1"/>
    <property type="molecule type" value="Genomic_DNA"/>
</dbReference>
<evidence type="ECO:0000313" key="3">
    <source>
        <dbReference type="Proteomes" id="UP001203880"/>
    </source>
</evidence>
<dbReference type="RefSeq" id="WP_249711966.1">
    <property type="nucleotide sequence ID" value="NZ_JAMFMB010000026.1"/>
</dbReference>
<sequence>MIQYALKCSHGHGFDSWFQSAAAYDKLRAAGMVVCAICGDQHVEKAVMTPRVRPARNAVDTPKSPPEPQGEAVPLNVPRNAAEHALAELRKRVEDNSDYVGREFASEARKMHLGDAPARAIYGEAKLDEARALVEDGVPVAPLPFVPNRKAN</sequence>
<organism evidence="2 3">
    <name type="scientific">Ruegeria spongiae</name>
    <dbReference type="NCBI Taxonomy" id="2942209"/>
    <lineage>
        <taxon>Bacteria</taxon>
        <taxon>Pseudomonadati</taxon>
        <taxon>Pseudomonadota</taxon>
        <taxon>Alphaproteobacteria</taxon>
        <taxon>Rhodobacterales</taxon>
        <taxon>Roseobacteraceae</taxon>
        <taxon>Ruegeria</taxon>
    </lineage>
</organism>
<dbReference type="Proteomes" id="UP001203880">
    <property type="component" value="Unassembled WGS sequence"/>
</dbReference>
<comment type="caution">
    <text evidence="2">The sequence shown here is derived from an EMBL/GenBank/DDBJ whole genome shotgun (WGS) entry which is preliminary data.</text>
</comment>
<evidence type="ECO:0000256" key="1">
    <source>
        <dbReference type="SAM" id="MobiDB-lite"/>
    </source>
</evidence>
<dbReference type="InterPro" id="IPR009562">
    <property type="entry name" value="DUF1178"/>
</dbReference>
<accession>A0ABT0Q682</accession>
<evidence type="ECO:0000313" key="2">
    <source>
        <dbReference type="EMBL" id="MCL6285307.1"/>
    </source>
</evidence>
<reference evidence="2" key="1">
    <citation type="submission" date="2022-05" db="EMBL/GenBank/DDBJ databases">
        <authorList>
            <person name="Park J.-S."/>
        </authorList>
    </citation>
    <scope>NUCLEOTIDE SEQUENCE</scope>
    <source>
        <strain evidence="2">2012CJ41-6</strain>
    </source>
</reference>
<name>A0ABT0Q682_9RHOB</name>
<protein>
    <submittedName>
        <fullName evidence="2">DUF1178 family protein</fullName>
    </submittedName>
</protein>
<dbReference type="Pfam" id="PF06676">
    <property type="entry name" value="DUF1178"/>
    <property type="match status" value="1"/>
</dbReference>
<feature type="region of interest" description="Disordered" evidence="1">
    <location>
        <begin position="52"/>
        <end position="79"/>
    </location>
</feature>
<keyword evidence="3" id="KW-1185">Reference proteome</keyword>